<dbReference type="Proteomes" id="UP000178925">
    <property type="component" value="Unassembled WGS sequence"/>
</dbReference>
<feature type="domain" description="HTH HARE-type" evidence="2">
    <location>
        <begin position="275"/>
        <end position="339"/>
    </location>
</feature>
<dbReference type="SUPFAM" id="SSF88659">
    <property type="entry name" value="Sigma3 and sigma4 domains of RNA polymerase sigma factors"/>
    <property type="match status" value="1"/>
</dbReference>
<dbReference type="GO" id="GO:0006352">
    <property type="term" value="P:DNA-templated transcription initiation"/>
    <property type="evidence" value="ECO:0007669"/>
    <property type="project" value="InterPro"/>
</dbReference>
<name>A0A1F5SK35_9BACT</name>
<dbReference type="InterPro" id="IPR038087">
    <property type="entry name" value="RNAP_delta_N_dom_sf"/>
</dbReference>
<reference evidence="3 4" key="1">
    <citation type="journal article" date="2016" name="Nat. Commun.">
        <title>Thousands of microbial genomes shed light on interconnected biogeochemical processes in an aquifer system.</title>
        <authorList>
            <person name="Anantharaman K."/>
            <person name="Brown C.T."/>
            <person name="Hug L.A."/>
            <person name="Sharon I."/>
            <person name="Castelle C.J."/>
            <person name="Probst A.J."/>
            <person name="Thomas B.C."/>
            <person name="Singh A."/>
            <person name="Wilkins M.J."/>
            <person name="Karaoz U."/>
            <person name="Brodie E.L."/>
            <person name="Williams K.H."/>
            <person name="Hubbard S.S."/>
            <person name="Banfield J.F."/>
        </authorList>
    </citation>
    <scope>NUCLEOTIDE SEQUENCE [LARGE SCALE GENOMIC DNA]</scope>
</reference>
<evidence type="ECO:0000259" key="2">
    <source>
        <dbReference type="PROSITE" id="PS51913"/>
    </source>
</evidence>
<evidence type="ECO:0000313" key="3">
    <source>
        <dbReference type="EMBL" id="OGF27034.1"/>
    </source>
</evidence>
<proteinExistence type="predicted"/>
<comment type="caution">
    <text evidence="3">The sequence shown here is derived from an EMBL/GenBank/DDBJ whole genome shotgun (WGS) entry which is preliminary data.</text>
</comment>
<dbReference type="InterPro" id="IPR007759">
    <property type="entry name" value="Asxl_HARE-HTH"/>
</dbReference>
<keyword evidence="1" id="KW-0804">Transcription</keyword>
<dbReference type="PRINTS" id="PR00046">
    <property type="entry name" value="SIGMA70FCT"/>
</dbReference>
<dbReference type="PANTHER" id="PTHR30603">
    <property type="entry name" value="RNA POLYMERASE SIGMA FACTOR RPO"/>
    <property type="match status" value="1"/>
</dbReference>
<dbReference type="EMBL" id="MFGC01000029">
    <property type="protein sequence ID" value="OGF27034.1"/>
    <property type="molecule type" value="Genomic_DNA"/>
</dbReference>
<dbReference type="InterPro" id="IPR000943">
    <property type="entry name" value="RNA_pol_sigma70"/>
</dbReference>
<gene>
    <name evidence="3" type="ORF">A2242_03095</name>
</gene>
<dbReference type="PROSITE" id="PS51913">
    <property type="entry name" value="HTH_HARE"/>
    <property type="match status" value="1"/>
</dbReference>
<dbReference type="GO" id="GO:0003700">
    <property type="term" value="F:DNA-binding transcription factor activity"/>
    <property type="evidence" value="ECO:0007669"/>
    <property type="project" value="InterPro"/>
</dbReference>
<organism evidence="3 4">
    <name type="scientific">Candidatus Falkowbacteria bacterium RIFOXYA2_FULL_47_9</name>
    <dbReference type="NCBI Taxonomy" id="1797995"/>
    <lineage>
        <taxon>Bacteria</taxon>
        <taxon>Candidatus Falkowiibacteriota</taxon>
    </lineage>
</organism>
<sequence>MENKSILDTIIDNTIKEEAAVLDSSVILENFFSALREKERDVLVSRFGLEKNRRVTLEAIGKQYQLTRERIRQIETSAIAKIKKHEQFAEYVASLKHIVTSLLEEHGGIMEEQYLIENLSHLSSLAKSEQSVDLDVLRNHYDFVLLKLLADEFDHVKENSHYDNLWKVKFASIEHIREVLEYLLQKLQELERVLTTEEIITLLKESEVYARHEEKFSASNNFDISPVIQNKRYKENYDFINEHKALYSLLRSAKGVEQNKFGQWGLKHWPEVTPKTINHKIYLVMKQTGKPLHFKEIAAHINDIAFDHKKANPATVHNELILDDKYILIGRGIYALKEWGYDNGTVADVVAQVLRETNAPLSKEEIIERVLAKRLVKPATIGLALMNREQFVREENGYTLRTSQA</sequence>
<dbReference type="AlphaFoldDB" id="A0A1F5SK35"/>
<dbReference type="InterPro" id="IPR013324">
    <property type="entry name" value="RNA_pol_sigma_r3/r4-like"/>
</dbReference>
<dbReference type="Gene3D" id="1.10.10.1250">
    <property type="entry name" value="RNA polymerase, subunit delta, N-terminal domain"/>
    <property type="match status" value="1"/>
</dbReference>
<protein>
    <recommendedName>
        <fullName evidence="2">HTH HARE-type domain-containing protein</fullName>
    </recommendedName>
</protein>
<dbReference type="InterPro" id="IPR036388">
    <property type="entry name" value="WH-like_DNA-bd_sf"/>
</dbReference>
<accession>A0A1F5SK35</accession>
<dbReference type="InterPro" id="IPR050239">
    <property type="entry name" value="Sigma-70_RNA_pol_init_factors"/>
</dbReference>
<dbReference type="Gene3D" id="1.10.10.10">
    <property type="entry name" value="Winged helix-like DNA-binding domain superfamily/Winged helix DNA-binding domain"/>
    <property type="match status" value="1"/>
</dbReference>
<evidence type="ECO:0000313" key="4">
    <source>
        <dbReference type="Proteomes" id="UP000178925"/>
    </source>
</evidence>
<dbReference type="PANTHER" id="PTHR30603:SF47">
    <property type="entry name" value="RNA POLYMERASE SIGMA FACTOR SIGD, CHLOROPLASTIC"/>
    <property type="match status" value="1"/>
</dbReference>
<dbReference type="STRING" id="1797995.A2242_03095"/>
<dbReference type="InterPro" id="IPR007630">
    <property type="entry name" value="RNA_pol_sigma70_r4"/>
</dbReference>
<evidence type="ECO:0000256" key="1">
    <source>
        <dbReference type="ARBA" id="ARBA00023163"/>
    </source>
</evidence>
<dbReference type="Pfam" id="PF04545">
    <property type="entry name" value="Sigma70_r4"/>
    <property type="match status" value="1"/>
</dbReference>